<dbReference type="SUPFAM" id="SSF55909">
    <property type="entry name" value="Pentein"/>
    <property type="match status" value="1"/>
</dbReference>
<keyword evidence="2" id="KW-1185">Reference proteome</keyword>
<dbReference type="PANTHER" id="PTHR43224:SF1">
    <property type="entry name" value="AMIDINOTRANSFERASE"/>
    <property type="match status" value="1"/>
</dbReference>
<dbReference type="EMBL" id="CP022132">
    <property type="protein sequence ID" value="ASG67359.1"/>
    <property type="molecule type" value="Genomic_DNA"/>
</dbReference>
<organism evidence="1 2">
    <name type="scientific">Francisella halioticida</name>
    <dbReference type="NCBI Taxonomy" id="549298"/>
    <lineage>
        <taxon>Bacteria</taxon>
        <taxon>Pseudomonadati</taxon>
        <taxon>Pseudomonadota</taxon>
        <taxon>Gammaproteobacteria</taxon>
        <taxon>Thiotrichales</taxon>
        <taxon>Francisellaceae</taxon>
        <taxon>Francisella</taxon>
    </lineage>
</organism>
<protein>
    <recommendedName>
        <fullName evidence="3">Amidinotransferase</fullName>
    </recommendedName>
</protein>
<dbReference type="RefSeq" id="WP_088771907.1">
    <property type="nucleotide sequence ID" value="NZ_CP022132.1"/>
</dbReference>
<dbReference type="PANTHER" id="PTHR43224">
    <property type="entry name" value="AMIDINOTRANSFERASE"/>
    <property type="match status" value="1"/>
</dbReference>
<proteinExistence type="predicted"/>
<evidence type="ECO:0008006" key="3">
    <source>
        <dbReference type="Google" id="ProtNLM"/>
    </source>
</evidence>
<name>A0ABM6LXF6_9GAMM</name>
<dbReference type="Pfam" id="PF19420">
    <property type="entry name" value="DDAH_eukar"/>
    <property type="match status" value="1"/>
</dbReference>
<accession>A0ABM6LXF6</accession>
<dbReference type="Gene3D" id="3.75.10.10">
    <property type="entry name" value="L-arginine/glycine Amidinotransferase, Chain A"/>
    <property type="match status" value="1"/>
</dbReference>
<gene>
    <name evidence="1" type="ORF">CDV26_02200</name>
</gene>
<evidence type="ECO:0000313" key="2">
    <source>
        <dbReference type="Proteomes" id="UP000249910"/>
    </source>
</evidence>
<dbReference type="Proteomes" id="UP000249910">
    <property type="component" value="Chromosome"/>
</dbReference>
<evidence type="ECO:0000313" key="1">
    <source>
        <dbReference type="EMBL" id="ASG67359.1"/>
    </source>
</evidence>
<dbReference type="InterPro" id="IPR014541">
    <property type="entry name" value="Amdntrnsf_FN0238"/>
</dbReference>
<sequence>MFTQSSDTILMVDPEYFATTTYATDIDNKSFRKEVKFKGNAIQLLAKEEFYEMVNYIRSHNIKVITMKSPKGASDAVFANDWLSTHIINGEPYVFVYPMYAESRRCEVQVEELLKTLKINTGIKYKVEDFRGDYSRALEGNAALVFDNSSKKVFLSKSCRADETLAKQVADKLGFELIYFTSYDHTDNPVFQTTQILSIGEKLIFVCLESIKCEKEREMVINALSESGKIIIDISVGQILLRCCNTLEVKNKQGTSYLILSSMADMGFTKEQKEIIDQHCTRLPCHVKTIEDVGGGTARCMVAEILRV</sequence>
<reference evidence="1 2" key="1">
    <citation type="submission" date="2017-06" db="EMBL/GenBank/DDBJ databases">
        <title>Complete genome of Francisella halioticida.</title>
        <authorList>
            <person name="Sjodin A."/>
        </authorList>
    </citation>
    <scope>NUCLEOTIDE SEQUENCE [LARGE SCALE GENOMIC DNA]</scope>
    <source>
        <strain evidence="1 2">DSM 23729</strain>
    </source>
</reference>